<dbReference type="Pfam" id="PF03514">
    <property type="entry name" value="GRAS"/>
    <property type="match status" value="1"/>
</dbReference>
<keyword evidence="1" id="KW-0805">Transcription regulation</keyword>
<dbReference type="EMBL" id="OU503050">
    <property type="protein sequence ID" value="CAI9777874.1"/>
    <property type="molecule type" value="Genomic_DNA"/>
</dbReference>
<evidence type="ECO:0000313" key="5">
    <source>
        <dbReference type="EMBL" id="CAI9777874.1"/>
    </source>
</evidence>
<evidence type="ECO:0000256" key="3">
    <source>
        <dbReference type="PROSITE-ProRule" id="PRU01191"/>
    </source>
</evidence>
<keyword evidence="6" id="KW-1185">Reference proteome</keyword>
<organism evidence="5 6">
    <name type="scientific">Fraxinus pennsylvanica</name>
    <dbReference type="NCBI Taxonomy" id="56036"/>
    <lineage>
        <taxon>Eukaryota</taxon>
        <taxon>Viridiplantae</taxon>
        <taxon>Streptophyta</taxon>
        <taxon>Embryophyta</taxon>
        <taxon>Tracheophyta</taxon>
        <taxon>Spermatophyta</taxon>
        <taxon>Magnoliopsida</taxon>
        <taxon>eudicotyledons</taxon>
        <taxon>Gunneridae</taxon>
        <taxon>Pentapetalae</taxon>
        <taxon>asterids</taxon>
        <taxon>lamiids</taxon>
        <taxon>Lamiales</taxon>
        <taxon>Oleaceae</taxon>
        <taxon>Oleeae</taxon>
        <taxon>Fraxinus</taxon>
    </lineage>
</organism>
<dbReference type="Proteomes" id="UP000834106">
    <property type="component" value="Chromosome 15"/>
</dbReference>
<keyword evidence="2" id="KW-0804">Transcription</keyword>
<comment type="caution">
    <text evidence="3">Lacks conserved residue(s) required for the propagation of feature annotation.</text>
</comment>
<dbReference type="InterPro" id="IPR005202">
    <property type="entry name" value="TF_GRAS"/>
</dbReference>
<name>A0AAD1ZYR6_9LAMI</name>
<dbReference type="PROSITE" id="PS50985">
    <property type="entry name" value="GRAS"/>
    <property type="match status" value="1"/>
</dbReference>
<gene>
    <name evidence="5" type="ORF">FPE_LOCUS25304</name>
</gene>
<feature type="transmembrane region" description="Helical" evidence="4">
    <location>
        <begin position="113"/>
        <end position="130"/>
    </location>
</feature>
<keyword evidence="4" id="KW-0472">Membrane</keyword>
<protein>
    <submittedName>
        <fullName evidence="5">Uncharacterized protein</fullName>
    </submittedName>
</protein>
<accession>A0AAD1ZYR6</accession>
<feature type="transmembrane region" description="Helical" evidence="4">
    <location>
        <begin position="72"/>
        <end position="92"/>
    </location>
</feature>
<keyword evidence="4" id="KW-0812">Transmembrane</keyword>
<feature type="region of interest" description="SAW" evidence="3">
    <location>
        <begin position="1"/>
        <end position="63"/>
    </location>
</feature>
<proteinExistence type="inferred from homology"/>
<reference evidence="5" key="1">
    <citation type="submission" date="2023-05" db="EMBL/GenBank/DDBJ databases">
        <authorList>
            <person name="Huff M."/>
        </authorList>
    </citation>
    <scope>NUCLEOTIDE SEQUENCE</scope>
</reference>
<comment type="similarity">
    <text evidence="3">Belongs to the GRAS family.</text>
</comment>
<keyword evidence="4" id="KW-1133">Transmembrane helix</keyword>
<evidence type="ECO:0000313" key="6">
    <source>
        <dbReference type="Proteomes" id="UP000834106"/>
    </source>
</evidence>
<evidence type="ECO:0000256" key="4">
    <source>
        <dbReference type="SAM" id="Phobius"/>
    </source>
</evidence>
<sequence>MIWTCEKLQQSGFKGVSLGGNDASQATLLLGMFYSDGYTLVEDNGALKRRWKDLCLLTASAWRPCSSPSTRIAIAFIVMFMMLVWLINLALLSSDVGCVVNGMQRKIMSIRPDEVFIIILVIILYVPSEFDANNR</sequence>
<evidence type="ECO:0000256" key="1">
    <source>
        <dbReference type="ARBA" id="ARBA00023015"/>
    </source>
</evidence>
<dbReference type="AlphaFoldDB" id="A0AAD1ZYR6"/>
<evidence type="ECO:0000256" key="2">
    <source>
        <dbReference type="ARBA" id="ARBA00023163"/>
    </source>
</evidence>